<feature type="transmembrane region" description="Helical" evidence="7">
    <location>
        <begin position="317"/>
        <end position="340"/>
    </location>
</feature>
<keyword evidence="2" id="KW-0813">Transport</keyword>
<evidence type="ECO:0000256" key="1">
    <source>
        <dbReference type="ARBA" id="ARBA00004651"/>
    </source>
</evidence>
<evidence type="ECO:0000256" key="5">
    <source>
        <dbReference type="ARBA" id="ARBA00022989"/>
    </source>
</evidence>
<dbReference type="Pfam" id="PF05977">
    <property type="entry name" value="MFS_3"/>
    <property type="match status" value="1"/>
</dbReference>
<keyword evidence="5 7" id="KW-1133">Transmembrane helix</keyword>
<evidence type="ECO:0000256" key="7">
    <source>
        <dbReference type="SAM" id="Phobius"/>
    </source>
</evidence>
<feature type="transmembrane region" description="Helical" evidence="7">
    <location>
        <begin position="261"/>
        <end position="282"/>
    </location>
</feature>
<dbReference type="PANTHER" id="PTHR23513">
    <property type="entry name" value="INTEGRAL MEMBRANE EFFLUX PROTEIN-RELATED"/>
    <property type="match status" value="1"/>
</dbReference>
<dbReference type="InterPro" id="IPR020846">
    <property type="entry name" value="MFS_dom"/>
</dbReference>
<feature type="transmembrane region" description="Helical" evidence="7">
    <location>
        <begin position="57"/>
        <end position="78"/>
    </location>
</feature>
<keyword evidence="3" id="KW-1003">Cell membrane</keyword>
<dbReference type="SUPFAM" id="SSF103473">
    <property type="entry name" value="MFS general substrate transporter"/>
    <property type="match status" value="1"/>
</dbReference>
<reference evidence="9 10" key="1">
    <citation type="submission" date="2021-02" db="EMBL/GenBank/DDBJ databases">
        <title>De Novo genome assembly of isolated myxobacteria.</title>
        <authorList>
            <person name="Stevens D.C."/>
        </authorList>
    </citation>
    <scope>NUCLEOTIDE SEQUENCE [LARGE SCALE GENOMIC DNA]</scope>
    <source>
        <strain evidence="10">SCPEA02</strain>
    </source>
</reference>
<gene>
    <name evidence="9" type="ORF">JY651_10840</name>
</gene>
<accession>A0ABX7P4G6</accession>
<keyword evidence="10" id="KW-1185">Reference proteome</keyword>
<dbReference type="EMBL" id="CP071090">
    <property type="protein sequence ID" value="QSQ25385.1"/>
    <property type="molecule type" value="Genomic_DNA"/>
</dbReference>
<evidence type="ECO:0000259" key="8">
    <source>
        <dbReference type="PROSITE" id="PS50850"/>
    </source>
</evidence>
<dbReference type="PROSITE" id="PS50850">
    <property type="entry name" value="MFS"/>
    <property type="match status" value="1"/>
</dbReference>
<organism evidence="9 10">
    <name type="scientific">Pyxidicoccus parkwayensis</name>
    <dbReference type="NCBI Taxonomy" id="2813578"/>
    <lineage>
        <taxon>Bacteria</taxon>
        <taxon>Pseudomonadati</taxon>
        <taxon>Myxococcota</taxon>
        <taxon>Myxococcia</taxon>
        <taxon>Myxococcales</taxon>
        <taxon>Cystobacterineae</taxon>
        <taxon>Myxococcaceae</taxon>
        <taxon>Pyxidicoccus</taxon>
    </lineage>
</organism>
<feature type="transmembrane region" description="Helical" evidence="7">
    <location>
        <begin position="294"/>
        <end position="311"/>
    </location>
</feature>
<comment type="subcellular location">
    <subcellularLocation>
        <location evidence="1">Cell membrane</location>
        <topology evidence="1">Multi-pass membrane protein</topology>
    </subcellularLocation>
</comment>
<evidence type="ECO:0000313" key="9">
    <source>
        <dbReference type="EMBL" id="QSQ25385.1"/>
    </source>
</evidence>
<keyword evidence="4 7" id="KW-0812">Transmembrane</keyword>
<name>A0ABX7P4G6_9BACT</name>
<feature type="transmembrane region" description="Helical" evidence="7">
    <location>
        <begin position="378"/>
        <end position="398"/>
    </location>
</feature>
<feature type="transmembrane region" description="Helical" evidence="7">
    <location>
        <begin position="85"/>
        <end position="107"/>
    </location>
</feature>
<feature type="transmembrane region" description="Helical" evidence="7">
    <location>
        <begin position="352"/>
        <end position="372"/>
    </location>
</feature>
<evidence type="ECO:0000256" key="6">
    <source>
        <dbReference type="ARBA" id="ARBA00023136"/>
    </source>
</evidence>
<feature type="transmembrane region" description="Helical" evidence="7">
    <location>
        <begin position="113"/>
        <end position="140"/>
    </location>
</feature>
<dbReference type="InterPro" id="IPR036259">
    <property type="entry name" value="MFS_trans_sf"/>
</dbReference>
<sequence length="411" mass="42626">MSSLRLPRLSSLRALRHRDFAFILAGATLSNIGTWMEVLALGVYVTKVTGRAEWTGGVAALTFLPAIVLSPLGGALADRFDRRRYVALGTALELLLAGTLATLAFTGRLTVPAIAVVSFLNGCVTSLFLPAFTALIVSAVPKDDLHSALSLDSAQYNLGRICGPALGAAVVTLVGVEWALLTNTLSFLAVLVGLAFARGATSTGTPPTGSLWTGIAEGMKVAREDPGIALALLGTLLVALCIAPFTALAPVMAIRVLNLDAGATSLLVGAQGTGALLAALAAGSLADRFGRGRLLEWCVLLIGLMAAAYWLSPSLPVAALAVLGLGSLYMLTNTGLATLCQTRVPAEMRARIASFSGMLLYAGFTFGVWLQGALADRLGVRLVTASAALSFFVLAVMLRSLRPRAFAVLET</sequence>
<evidence type="ECO:0000313" key="10">
    <source>
        <dbReference type="Proteomes" id="UP000662747"/>
    </source>
</evidence>
<evidence type="ECO:0000256" key="3">
    <source>
        <dbReference type="ARBA" id="ARBA00022475"/>
    </source>
</evidence>
<dbReference type="InterPro" id="IPR010290">
    <property type="entry name" value="TM_effector"/>
</dbReference>
<dbReference type="CDD" id="cd06173">
    <property type="entry name" value="MFS_MefA_like"/>
    <property type="match status" value="1"/>
</dbReference>
<dbReference type="RefSeq" id="WP_206726940.1">
    <property type="nucleotide sequence ID" value="NZ_CP071090.1"/>
</dbReference>
<feature type="transmembrane region" description="Helical" evidence="7">
    <location>
        <begin position="227"/>
        <end position="249"/>
    </location>
</feature>
<keyword evidence="6 7" id="KW-0472">Membrane</keyword>
<evidence type="ECO:0000256" key="2">
    <source>
        <dbReference type="ARBA" id="ARBA00022448"/>
    </source>
</evidence>
<feature type="domain" description="Major facilitator superfamily (MFS) profile" evidence="8">
    <location>
        <begin position="14"/>
        <end position="403"/>
    </location>
</feature>
<dbReference type="PANTHER" id="PTHR23513:SF11">
    <property type="entry name" value="STAPHYLOFERRIN A TRANSPORTER"/>
    <property type="match status" value="1"/>
</dbReference>
<dbReference type="Gene3D" id="1.20.1250.20">
    <property type="entry name" value="MFS general substrate transporter like domains"/>
    <property type="match status" value="2"/>
</dbReference>
<evidence type="ECO:0000256" key="4">
    <source>
        <dbReference type="ARBA" id="ARBA00022692"/>
    </source>
</evidence>
<proteinExistence type="predicted"/>
<protein>
    <submittedName>
        <fullName evidence="9">MFS transporter</fullName>
    </submittedName>
</protein>
<dbReference type="Proteomes" id="UP000662747">
    <property type="component" value="Chromosome"/>
</dbReference>
<feature type="transmembrane region" description="Helical" evidence="7">
    <location>
        <begin position="20"/>
        <end position="45"/>
    </location>
</feature>